<evidence type="ECO:0000313" key="2">
    <source>
        <dbReference type="Proteomes" id="UP000249526"/>
    </source>
</evidence>
<dbReference type="AlphaFoldDB" id="A0A8G1RAV8"/>
<reference evidence="1 2" key="1">
    <citation type="submission" date="2018-02" db="EMBL/GenBank/DDBJ databases">
        <title>The genomes of Aspergillus section Nigri reveals drivers in fungal speciation.</title>
        <authorList>
            <consortium name="DOE Joint Genome Institute"/>
            <person name="Vesth T.C."/>
            <person name="Nybo J."/>
            <person name="Theobald S."/>
            <person name="Brandl J."/>
            <person name="Frisvad J.C."/>
            <person name="Nielsen K.F."/>
            <person name="Lyhne E.K."/>
            <person name="Kogle M.E."/>
            <person name="Kuo A."/>
            <person name="Riley R."/>
            <person name="Clum A."/>
            <person name="Nolan M."/>
            <person name="Lipzen A."/>
            <person name="Salamov A."/>
            <person name="Henrissat B."/>
            <person name="Wiebenga A."/>
            <person name="De vries R.P."/>
            <person name="Grigoriev I.V."/>
            <person name="Mortensen U.H."/>
            <person name="Andersen M.R."/>
            <person name="Baker S.E."/>
        </authorList>
    </citation>
    <scope>NUCLEOTIDE SEQUENCE [LARGE SCALE GENOMIC DNA]</scope>
    <source>
        <strain evidence="1 2">CBS 112811</strain>
    </source>
</reference>
<keyword evidence="2" id="KW-1185">Reference proteome</keyword>
<gene>
    <name evidence="1" type="ORF">BO85DRAFT_434348</name>
</gene>
<dbReference type="Proteomes" id="UP000249526">
    <property type="component" value="Unassembled WGS sequence"/>
</dbReference>
<dbReference type="GeneID" id="37161864"/>
<organism evidence="1 2">
    <name type="scientific">Aspergillus piperis CBS 112811</name>
    <dbReference type="NCBI Taxonomy" id="1448313"/>
    <lineage>
        <taxon>Eukaryota</taxon>
        <taxon>Fungi</taxon>
        <taxon>Dikarya</taxon>
        <taxon>Ascomycota</taxon>
        <taxon>Pezizomycotina</taxon>
        <taxon>Eurotiomycetes</taxon>
        <taxon>Eurotiomycetidae</taxon>
        <taxon>Eurotiales</taxon>
        <taxon>Aspergillaceae</taxon>
        <taxon>Aspergillus</taxon>
        <taxon>Aspergillus subgen. Circumdati</taxon>
    </lineage>
</organism>
<dbReference type="RefSeq" id="XP_025519599.1">
    <property type="nucleotide sequence ID" value="XM_025658462.1"/>
</dbReference>
<dbReference type="EMBL" id="KZ825055">
    <property type="protein sequence ID" value="RAH61677.1"/>
    <property type="molecule type" value="Genomic_DNA"/>
</dbReference>
<evidence type="ECO:0000313" key="1">
    <source>
        <dbReference type="EMBL" id="RAH61677.1"/>
    </source>
</evidence>
<accession>A0A8G1RAV8</accession>
<protein>
    <submittedName>
        <fullName evidence="1">Uncharacterized protein</fullName>
    </submittedName>
</protein>
<proteinExistence type="predicted"/>
<name>A0A8G1RAV8_9EURO</name>
<sequence length="355" mass="39999">MTDGIQSRIPPNLPETPDARMWKATLLIVAAISLSTVLGASVYDAYPQLKQFKAQDAFSYEWNTTEEWRCPLFKERQLRTRLKVLKAGKCIHKAVTNTLNGPGVSCCGIQGKCDFRRDISYSRTRSATDGWKAGMQAKFGGSGVTGEWTFTAEYSGSITESAGKTDGTSMGWTQLEPGWIYVPKISFLEVHCTAIVYEDSPTIFGPKTDGPLWIEDHHTDGTIDSDYELMWLTIPEDRMCQIPEGILWWGKHDKTMQIPGNVLLRPKEEQGSGLKMHDRYRDFWRRSELSFPVLDSSGNILSVYGLEKLTCDKAAGYVEDEDGYLQHSAVLFINGTKRREIIEEEIGKHALHDEL</sequence>